<keyword evidence="3" id="KW-1185">Reference proteome</keyword>
<organism evidence="2 3">
    <name type="scientific">Bipolaris victoriae (strain FI3)</name>
    <name type="common">Victoria blight of oats agent</name>
    <name type="synonym">Cochliobolus victoriae</name>
    <dbReference type="NCBI Taxonomy" id="930091"/>
    <lineage>
        <taxon>Eukaryota</taxon>
        <taxon>Fungi</taxon>
        <taxon>Dikarya</taxon>
        <taxon>Ascomycota</taxon>
        <taxon>Pezizomycotina</taxon>
        <taxon>Dothideomycetes</taxon>
        <taxon>Pleosporomycetidae</taxon>
        <taxon>Pleosporales</taxon>
        <taxon>Pleosporineae</taxon>
        <taxon>Pleosporaceae</taxon>
        <taxon>Bipolaris</taxon>
    </lineage>
</organism>
<protein>
    <submittedName>
        <fullName evidence="2">Uncharacterized protein</fullName>
    </submittedName>
</protein>
<accession>W7EQK0</accession>
<feature type="compositionally biased region" description="Basic and acidic residues" evidence="1">
    <location>
        <begin position="84"/>
        <end position="96"/>
    </location>
</feature>
<dbReference type="AlphaFoldDB" id="W7EQK0"/>
<proteinExistence type="predicted"/>
<dbReference type="RefSeq" id="XP_014559848.1">
    <property type="nucleotide sequence ID" value="XM_014704362.1"/>
</dbReference>
<evidence type="ECO:0000256" key="1">
    <source>
        <dbReference type="SAM" id="MobiDB-lite"/>
    </source>
</evidence>
<dbReference type="EMBL" id="KI968706">
    <property type="protein sequence ID" value="EUN30336.1"/>
    <property type="molecule type" value="Genomic_DNA"/>
</dbReference>
<feature type="region of interest" description="Disordered" evidence="1">
    <location>
        <begin position="84"/>
        <end position="131"/>
    </location>
</feature>
<feature type="compositionally biased region" description="Basic and acidic residues" evidence="1">
    <location>
        <begin position="105"/>
        <end position="125"/>
    </location>
</feature>
<sequence>MHHNRISQETAPSLSTLQRQRLPHIFRNPFHSGNPPPLGIRGKRAYVPGQEKLRVRDYVGEGRRGDEPGVGYRILAALDRVRRRGGEEGKGLEVRRNGGGSMESGMRKEGGGGGRKRESEREKWARGFYTP</sequence>
<evidence type="ECO:0000313" key="3">
    <source>
        <dbReference type="Proteomes" id="UP000054337"/>
    </source>
</evidence>
<reference evidence="2 3" key="1">
    <citation type="journal article" date="2013" name="PLoS Genet.">
        <title>Comparative genome structure, secondary metabolite, and effector coding capacity across Cochliobolus pathogens.</title>
        <authorList>
            <person name="Condon B.J."/>
            <person name="Leng Y."/>
            <person name="Wu D."/>
            <person name="Bushley K.E."/>
            <person name="Ohm R.A."/>
            <person name="Otillar R."/>
            <person name="Martin J."/>
            <person name="Schackwitz W."/>
            <person name="Grimwood J."/>
            <person name="MohdZainudin N."/>
            <person name="Xue C."/>
            <person name="Wang R."/>
            <person name="Manning V.A."/>
            <person name="Dhillon B."/>
            <person name="Tu Z.J."/>
            <person name="Steffenson B.J."/>
            <person name="Salamov A."/>
            <person name="Sun H."/>
            <person name="Lowry S."/>
            <person name="LaButti K."/>
            <person name="Han J."/>
            <person name="Copeland A."/>
            <person name="Lindquist E."/>
            <person name="Barry K."/>
            <person name="Schmutz J."/>
            <person name="Baker S.E."/>
            <person name="Ciuffetti L.M."/>
            <person name="Grigoriev I.V."/>
            <person name="Zhong S."/>
            <person name="Turgeon B.G."/>
        </authorList>
    </citation>
    <scope>NUCLEOTIDE SEQUENCE [LARGE SCALE GENOMIC DNA]</scope>
    <source>
        <strain evidence="2 3">FI3</strain>
    </source>
</reference>
<dbReference type="HOGENOM" id="CLU_1927231_0_0_1"/>
<dbReference type="GeneID" id="26251294"/>
<dbReference type="Proteomes" id="UP000054337">
    <property type="component" value="Unassembled WGS sequence"/>
</dbReference>
<evidence type="ECO:0000313" key="2">
    <source>
        <dbReference type="EMBL" id="EUN30336.1"/>
    </source>
</evidence>
<gene>
    <name evidence="2" type="ORF">COCVIDRAFT_13255</name>
</gene>
<name>W7EQK0_BIPV3</name>